<keyword evidence="2" id="KW-1185">Reference proteome</keyword>
<evidence type="ECO:0000313" key="1">
    <source>
        <dbReference type="EMBL" id="EOA25223.1"/>
    </source>
</evidence>
<accession>R0HMP7</accession>
<dbReference type="Proteomes" id="UP000029121">
    <property type="component" value="Unassembled WGS sequence"/>
</dbReference>
<dbReference type="STRING" id="81985.R0HMP7"/>
<gene>
    <name evidence="1" type="ORF">CARUB_v10018536mg</name>
</gene>
<reference evidence="2" key="1">
    <citation type="journal article" date="2013" name="Nat. Genet.">
        <title>The Capsella rubella genome and the genomic consequences of rapid mating system evolution.</title>
        <authorList>
            <person name="Slotte T."/>
            <person name="Hazzouri K.M."/>
            <person name="Agren J.A."/>
            <person name="Koenig D."/>
            <person name="Maumus F."/>
            <person name="Guo Y.L."/>
            <person name="Steige K."/>
            <person name="Platts A.E."/>
            <person name="Escobar J.S."/>
            <person name="Newman L.K."/>
            <person name="Wang W."/>
            <person name="Mandakova T."/>
            <person name="Vello E."/>
            <person name="Smith L.M."/>
            <person name="Henz S.R."/>
            <person name="Steffen J."/>
            <person name="Takuno S."/>
            <person name="Brandvain Y."/>
            <person name="Coop G."/>
            <person name="Andolfatto P."/>
            <person name="Hu T.T."/>
            <person name="Blanchette M."/>
            <person name="Clark R.M."/>
            <person name="Quesneville H."/>
            <person name="Nordborg M."/>
            <person name="Gaut B.S."/>
            <person name="Lysak M.A."/>
            <person name="Jenkins J."/>
            <person name="Grimwood J."/>
            <person name="Chapman J."/>
            <person name="Prochnik S."/>
            <person name="Shu S."/>
            <person name="Rokhsar D."/>
            <person name="Schmutz J."/>
            <person name="Weigel D."/>
            <person name="Wright S.I."/>
        </authorList>
    </citation>
    <scope>NUCLEOTIDE SEQUENCE [LARGE SCALE GENOMIC DNA]</scope>
    <source>
        <strain evidence="2">cv. Monte Gargano</strain>
    </source>
</reference>
<protein>
    <recommendedName>
        <fullName evidence="3">Defensin-like protein</fullName>
    </recommendedName>
</protein>
<dbReference type="EMBL" id="KB870809">
    <property type="protein sequence ID" value="EOA25223.1"/>
    <property type="molecule type" value="Genomic_DNA"/>
</dbReference>
<name>R0HMP7_9BRAS</name>
<evidence type="ECO:0000313" key="2">
    <source>
        <dbReference type="Proteomes" id="UP000029121"/>
    </source>
</evidence>
<evidence type="ECO:0008006" key="3">
    <source>
        <dbReference type="Google" id="ProtNLM"/>
    </source>
</evidence>
<dbReference type="AlphaFoldDB" id="R0HMP7"/>
<sequence>MAVETLQKAVMNAVLGCFPFCTCYYKYGGSSSPPPPSLKICNSRGGICCQRCLETCCDINCAHRYKGEYGFCYTLGIFS</sequence>
<organism evidence="1 2">
    <name type="scientific">Capsella rubella</name>
    <dbReference type="NCBI Taxonomy" id="81985"/>
    <lineage>
        <taxon>Eukaryota</taxon>
        <taxon>Viridiplantae</taxon>
        <taxon>Streptophyta</taxon>
        <taxon>Embryophyta</taxon>
        <taxon>Tracheophyta</taxon>
        <taxon>Spermatophyta</taxon>
        <taxon>Magnoliopsida</taxon>
        <taxon>eudicotyledons</taxon>
        <taxon>Gunneridae</taxon>
        <taxon>Pentapetalae</taxon>
        <taxon>rosids</taxon>
        <taxon>malvids</taxon>
        <taxon>Brassicales</taxon>
        <taxon>Brassicaceae</taxon>
        <taxon>Camelineae</taxon>
        <taxon>Capsella</taxon>
    </lineage>
</organism>
<proteinExistence type="predicted"/>